<evidence type="ECO:0000313" key="3">
    <source>
        <dbReference type="Proteomes" id="UP000650833"/>
    </source>
</evidence>
<proteinExistence type="predicted"/>
<dbReference type="AlphaFoldDB" id="A0A8H7QJG8"/>
<evidence type="ECO:0000256" key="1">
    <source>
        <dbReference type="SAM" id="MobiDB-lite"/>
    </source>
</evidence>
<dbReference type="EMBL" id="JAEPRC010000634">
    <property type="protein sequence ID" value="KAG2193698.1"/>
    <property type="molecule type" value="Genomic_DNA"/>
</dbReference>
<dbReference type="OrthoDB" id="2283959at2759"/>
<dbReference type="Proteomes" id="UP000650833">
    <property type="component" value="Unassembled WGS sequence"/>
</dbReference>
<name>A0A8H7QJG8_9FUNG</name>
<reference evidence="2" key="1">
    <citation type="submission" date="2020-12" db="EMBL/GenBank/DDBJ databases">
        <title>Metabolic potential, ecology and presence of endohyphal bacteria is reflected in genomic diversity of Mucoromycotina.</title>
        <authorList>
            <person name="Muszewska A."/>
            <person name="Okrasinska A."/>
            <person name="Steczkiewicz K."/>
            <person name="Drgas O."/>
            <person name="Orlowska M."/>
            <person name="Perlinska-Lenart U."/>
            <person name="Aleksandrzak-Piekarczyk T."/>
            <person name="Szatraj K."/>
            <person name="Zielenkiewicz U."/>
            <person name="Pilsyk S."/>
            <person name="Malc E."/>
            <person name="Mieczkowski P."/>
            <person name="Kruszewska J.S."/>
            <person name="Biernat P."/>
            <person name="Pawlowska J."/>
        </authorList>
    </citation>
    <scope>NUCLEOTIDE SEQUENCE</scope>
    <source>
        <strain evidence="2">CBS 226.32</strain>
    </source>
</reference>
<accession>A0A8H7QJG8</accession>
<sequence length="443" mass="49710">MHNAAIFEEEETEDDDNELEEEIFMDDSSSSYSGTMAAAVAQNSSNETMLLAQFLSSTGPEEYAKQDTKTHQQFKKASRLLSRLRKRPTMPVLRPTVTTNTPNNNVTVAPIQTEKKMNYIPLPVYNYQHVDLPPSSHHHSQKKESLKKINSATTTANNATIANNINKSTRQQQQQQQQQKVNALRDSGIYSETNSEKDAPVISTSTAYGPLPPLPPFTSVMNELQFPHPPFAFKLTSPNNYQQSQQHHNNPHRPAPLPPALASATIATATSVYSSDGDTSIGTSTHIRSVPEAALKRRSVRLRHVQVQTNNNDSIEQEEVEDTEHNQKQMPSRPNAADRQACPHCRQSITLSSSRLRRPSCPPALSSGPKLVSLKNTDDAKVLLAMIMKLKSQLEEEKQCRLKLEKAIHQRQSDDRREQLAKEKDRWAGDCLWLNDRIALLPE</sequence>
<feature type="region of interest" description="Disordered" evidence="1">
    <location>
        <begin position="306"/>
        <end position="342"/>
    </location>
</feature>
<feature type="compositionally biased region" description="Low complexity" evidence="1">
    <location>
        <begin position="237"/>
        <end position="248"/>
    </location>
</feature>
<keyword evidence="3" id="KW-1185">Reference proteome</keyword>
<protein>
    <submittedName>
        <fullName evidence="2">Uncharacterized protein</fullName>
    </submittedName>
</protein>
<comment type="caution">
    <text evidence="2">The sequence shown here is derived from an EMBL/GenBank/DDBJ whole genome shotgun (WGS) entry which is preliminary data.</text>
</comment>
<organism evidence="2 3">
    <name type="scientific">Mucor plumbeus</name>
    <dbReference type="NCBI Taxonomy" id="97098"/>
    <lineage>
        <taxon>Eukaryota</taxon>
        <taxon>Fungi</taxon>
        <taxon>Fungi incertae sedis</taxon>
        <taxon>Mucoromycota</taxon>
        <taxon>Mucoromycotina</taxon>
        <taxon>Mucoromycetes</taxon>
        <taxon>Mucorales</taxon>
        <taxon>Mucorineae</taxon>
        <taxon>Mucoraceae</taxon>
        <taxon>Mucor</taxon>
    </lineage>
</organism>
<gene>
    <name evidence="2" type="ORF">INT46_000135</name>
</gene>
<evidence type="ECO:0000313" key="2">
    <source>
        <dbReference type="EMBL" id="KAG2193698.1"/>
    </source>
</evidence>
<feature type="region of interest" description="Disordered" evidence="1">
    <location>
        <begin position="231"/>
        <end position="258"/>
    </location>
</feature>